<evidence type="ECO:0000313" key="3">
    <source>
        <dbReference type="EMBL" id="OIR02262.1"/>
    </source>
</evidence>
<name>A0A1J5SQC3_9ZZZZ</name>
<accession>A0A1J5SQC3</accession>
<evidence type="ECO:0000256" key="1">
    <source>
        <dbReference type="SAM" id="MobiDB-lite"/>
    </source>
</evidence>
<feature type="domain" description="DUF4124" evidence="2">
    <location>
        <begin position="10"/>
        <end position="53"/>
    </location>
</feature>
<organism evidence="3">
    <name type="scientific">mine drainage metagenome</name>
    <dbReference type="NCBI Taxonomy" id="410659"/>
    <lineage>
        <taxon>unclassified sequences</taxon>
        <taxon>metagenomes</taxon>
        <taxon>ecological metagenomes</taxon>
    </lineage>
</organism>
<comment type="caution">
    <text evidence="3">The sequence shown here is derived from an EMBL/GenBank/DDBJ whole genome shotgun (WGS) entry which is preliminary data.</text>
</comment>
<reference evidence="3" key="1">
    <citation type="submission" date="2016-10" db="EMBL/GenBank/DDBJ databases">
        <title>Sequence of Gallionella enrichment culture.</title>
        <authorList>
            <person name="Poehlein A."/>
            <person name="Muehling M."/>
            <person name="Daniel R."/>
        </authorList>
    </citation>
    <scope>NUCLEOTIDE SEQUENCE</scope>
</reference>
<feature type="compositionally biased region" description="Low complexity" evidence="1">
    <location>
        <begin position="40"/>
        <end position="59"/>
    </location>
</feature>
<gene>
    <name evidence="3" type="ORF">GALL_156340</name>
</gene>
<sequence>MKQILLLIVLALTASATQASVFKCQTPEGLVYSERPCPPGSTSQTIHTSSQQSSQSGGSNVDAVPLPVPDKQRGAYEAFLSKPNPKAFVICSDGRVISFVGKSDFVDQKLATLDAGCSPYSVNGNVVWSK</sequence>
<dbReference type="AlphaFoldDB" id="A0A1J5SQC3"/>
<dbReference type="InterPro" id="IPR025392">
    <property type="entry name" value="DUF4124"/>
</dbReference>
<proteinExistence type="predicted"/>
<dbReference type="EMBL" id="MLJW01000076">
    <property type="protein sequence ID" value="OIR02262.1"/>
    <property type="molecule type" value="Genomic_DNA"/>
</dbReference>
<dbReference type="Pfam" id="PF13511">
    <property type="entry name" value="DUF4124"/>
    <property type="match status" value="1"/>
</dbReference>
<protein>
    <recommendedName>
        <fullName evidence="2">DUF4124 domain-containing protein</fullName>
    </recommendedName>
</protein>
<feature type="region of interest" description="Disordered" evidence="1">
    <location>
        <begin position="33"/>
        <end position="66"/>
    </location>
</feature>
<evidence type="ECO:0000259" key="2">
    <source>
        <dbReference type="Pfam" id="PF13511"/>
    </source>
</evidence>